<keyword evidence="3" id="KW-0378">Hydrolase</keyword>
<reference evidence="8" key="1">
    <citation type="journal article" date="2019" name="Plant J.">
        <title>Chlorella vulgaris genome assembly and annotation reveals the molecular basis for metabolic acclimation to high light conditions.</title>
        <authorList>
            <person name="Cecchin M."/>
            <person name="Marcolungo L."/>
            <person name="Rossato M."/>
            <person name="Girolomoni L."/>
            <person name="Cosentino E."/>
            <person name="Cuine S."/>
            <person name="Li-Beisson Y."/>
            <person name="Delledonne M."/>
            <person name="Ballottari M."/>
        </authorList>
    </citation>
    <scope>NUCLEOTIDE SEQUENCE</scope>
    <source>
        <strain evidence="8">211/11P</strain>
    </source>
</reference>
<keyword evidence="9" id="KW-1185">Reference proteome</keyword>
<dbReference type="PANTHER" id="PTHR10410">
    <property type="entry name" value="EUKARYOTIC TRANSLATION INITIATION FACTOR 3 -RELATED"/>
    <property type="match status" value="1"/>
</dbReference>
<keyword evidence="4" id="KW-0862">Zinc</keyword>
<dbReference type="Pfam" id="PF23594">
    <property type="entry name" value="RPN11_C"/>
    <property type="match status" value="1"/>
</dbReference>
<name>A0A9D4YX75_CHLVU</name>
<dbReference type="InterPro" id="IPR037518">
    <property type="entry name" value="MPN"/>
</dbReference>
<keyword evidence="2" id="KW-0479">Metal-binding</keyword>
<sequence>MDRLQRMLGASGMGGGGGGGAGDAPQQDTSEQIYISSLALLKMLKHGRAGVPLEVMGLMLGEFVDEYTVKVVDVFAMPQSGTGVSVEAVDPVFQTKMLDMLKQTGRPEMVVGWYHSHPGFGCWLSGVDVNTQQSFEALNQRAVAVVIDPIQSVKGKVVIDAFRCISPQTMMLGQEPRQTTSNVGHLNKPSIQALIHGLNRHYYSIAINYRKTPLEERMLGNLQKHTWTKGLTLRNFEDHSKQNERVITEIQELSVKYDKAVVEEQDIPLDQRVVAKAGKMDAKKRLEDNVQQLMSANIVQCMGSMLDTIVF</sequence>
<comment type="caution">
    <text evidence="8">The sequence shown here is derived from an EMBL/GenBank/DDBJ whole genome shotgun (WGS) entry which is preliminary data.</text>
</comment>
<dbReference type="SUPFAM" id="SSF102712">
    <property type="entry name" value="JAB1/MPN domain"/>
    <property type="match status" value="1"/>
</dbReference>
<dbReference type="GO" id="GO:0000502">
    <property type="term" value="C:proteasome complex"/>
    <property type="evidence" value="ECO:0007669"/>
    <property type="project" value="UniProtKB-KW"/>
</dbReference>
<dbReference type="InterPro" id="IPR050242">
    <property type="entry name" value="JAMM_MPN+_peptidase_M67A"/>
</dbReference>
<proteinExistence type="predicted"/>
<protein>
    <recommendedName>
        <fullName evidence="7">MPN domain-containing protein</fullName>
    </recommendedName>
</protein>
<dbReference type="SMART" id="SM00232">
    <property type="entry name" value="JAB_MPN"/>
    <property type="match status" value="1"/>
</dbReference>
<dbReference type="GO" id="GO:0046872">
    <property type="term" value="F:metal ion binding"/>
    <property type="evidence" value="ECO:0007669"/>
    <property type="project" value="UniProtKB-KW"/>
</dbReference>
<evidence type="ECO:0000313" key="8">
    <source>
        <dbReference type="EMBL" id="KAI3431282.1"/>
    </source>
</evidence>
<keyword evidence="5" id="KW-0647">Proteasome</keyword>
<keyword evidence="1" id="KW-0645">Protease</keyword>
<evidence type="ECO:0000313" key="9">
    <source>
        <dbReference type="Proteomes" id="UP001055712"/>
    </source>
</evidence>
<dbReference type="InterPro" id="IPR056263">
    <property type="entry name" value="RPN11_C"/>
</dbReference>
<evidence type="ECO:0000256" key="6">
    <source>
        <dbReference type="ARBA" id="ARBA00023049"/>
    </source>
</evidence>
<dbReference type="EMBL" id="SIDB01000006">
    <property type="protein sequence ID" value="KAI3431282.1"/>
    <property type="molecule type" value="Genomic_DNA"/>
</dbReference>
<dbReference type="OrthoDB" id="527244at2759"/>
<evidence type="ECO:0000256" key="5">
    <source>
        <dbReference type="ARBA" id="ARBA00022942"/>
    </source>
</evidence>
<dbReference type="FunFam" id="3.40.140.10:FF:000001">
    <property type="entry name" value="26S proteasome non-ATPase regulatory subunit"/>
    <property type="match status" value="1"/>
</dbReference>
<evidence type="ECO:0000259" key="7">
    <source>
        <dbReference type="PROSITE" id="PS50249"/>
    </source>
</evidence>
<reference evidence="8" key="2">
    <citation type="submission" date="2020-11" db="EMBL/GenBank/DDBJ databases">
        <authorList>
            <person name="Cecchin M."/>
            <person name="Marcolungo L."/>
            <person name="Rossato M."/>
            <person name="Girolomoni L."/>
            <person name="Cosentino E."/>
            <person name="Cuine S."/>
            <person name="Li-Beisson Y."/>
            <person name="Delledonne M."/>
            <person name="Ballottari M."/>
        </authorList>
    </citation>
    <scope>NUCLEOTIDE SEQUENCE</scope>
    <source>
        <strain evidence="8">211/11P</strain>
        <tissue evidence="8">Whole cell</tissue>
    </source>
</reference>
<accession>A0A9D4YX75</accession>
<dbReference type="Proteomes" id="UP001055712">
    <property type="component" value="Unassembled WGS sequence"/>
</dbReference>
<keyword evidence="6" id="KW-0482">Metalloprotease</keyword>
<evidence type="ECO:0000256" key="3">
    <source>
        <dbReference type="ARBA" id="ARBA00022801"/>
    </source>
</evidence>
<gene>
    <name evidence="8" type="ORF">D9Q98_004343</name>
</gene>
<dbReference type="CDD" id="cd08069">
    <property type="entry name" value="MPN_RPN11_CSN5"/>
    <property type="match status" value="1"/>
</dbReference>
<dbReference type="GO" id="GO:0008237">
    <property type="term" value="F:metallopeptidase activity"/>
    <property type="evidence" value="ECO:0007669"/>
    <property type="project" value="UniProtKB-KW"/>
</dbReference>
<dbReference type="Pfam" id="PF01398">
    <property type="entry name" value="JAB"/>
    <property type="match status" value="1"/>
</dbReference>
<evidence type="ECO:0000256" key="2">
    <source>
        <dbReference type="ARBA" id="ARBA00022723"/>
    </source>
</evidence>
<dbReference type="AlphaFoldDB" id="A0A9D4YX75"/>
<dbReference type="PROSITE" id="PS50249">
    <property type="entry name" value="MPN"/>
    <property type="match status" value="1"/>
</dbReference>
<dbReference type="GO" id="GO:0006508">
    <property type="term" value="P:proteolysis"/>
    <property type="evidence" value="ECO:0007669"/>
    <property type="project" value="UniProtKB-KW"/>
</dbReference>
<organism evidence="8 9">
    <name type="scientific">Chlorella vulgaris</name>
    <name type="common">Green alga</name>
    <dbReference type="NCBI Taxonomy" id="3077"/>
    <lineage>
        <taxon>Eukaryota</taxon>
        <taxon>Viridiplantae</taxon>
        <taxon>Chlorophyta</taxon>
        <taxon>core chlorophytes</taxon>
        <taxon>Trebouxiophyceae</taxon>
        <taxon>Chlorellales</taxon>
        <taxon>Chlorellaceae</taxon>
        <taxon>Chlorella clade</taxon>
        <taxon>Chlorella</taxon>
    </lineage>
</organism>
<dbReference type="InterPro" id="IPR000555">
    <property type="entry name" value="JAMM/MPN+_dom"/>
</dbReference>
<dbReference type="Gene3D" id="3.40.140.10">
    <property type="entry name" value="Cytidine Deaminase, domain 2"/>
    <property type="match status" value="1"/>
</dbReference>
<evidence type="ECO:0000256" key="1">
    <source>
        <dbReference type="ARBA" id="ARBA00022670"/>
    </source>
</evidence>
<feature type="domain" description="MPN" evidence="7">
    <location>
        <begin position="33"/>
        <end position="168"/>
    </location>
</feature>
<evidence type="ECO:0000256" key="4">
    <source>
        <dbReference type="ARBA" id="ARBA00022833"/>
    </source>
</evidence>